<gene>
    <name evidence="1" type="ORF">PAHAL_9G192300</name>
</gene>
<organism evidence="1">
    <name type="scientific">Panicum hallii</name>
    <dbReference type="NCBI Taxonomy" id="206008"/>
    <lineage>
        <taxon>Eukaryota</taxon>
        <taxon>Viridiplantae</taxon>
        <taxon>Streptophyta</taxon>
        <taxon>Embryophyta</taxon>
        <taxon>Tracheophyta</taxon>
        <taxon>Spermatophyta</taxon>
        <taxon>Magnoliopsida</taxon>
        <taxon>Liliopsida</taxon>
        <taxon>Poales</taxon>
        <taxon>Poaceae</taxon>
        <taxon>PACMAD clade</taxon>
        <taxon>Panicoideae</taxon>
        <taxon>Panicodae</taxon>
        <taxon>Paniceae</taxon>
        <taxon>Panicinae</taxon>
        <taxon>Panicum</taxon>
        <taxon>Panicum sect. Panicum</taxon>
    </lineage>
</organism>
<evidence type="ECO:0000313" key="1">
    <source>
        <dbReference type="EMBL" id="PVH31615.1"/>
    </source>
</evidence>
<reference evidence="1" key="1">
    <citation type="submission" date="2018-04" db="EMBL/GenBank/DDBJ databases">
        <title>WGS assembly of Panicum hallii.</title>
        <authorList>
            <person name="Lovell J."/>
            <person name="Jenkins J."/>
            <person name="Lowry D."/>
            <person name="Mamidi S."/>
            <person name="Sreedasyam A."/>
            <person name="Weng X."/>
            <person name="Barry K."/>
            <person name="Bonette J."/>
            <person name="Campitelli B."/>
            <person name="Daum C."/>
            <person name="Gordon S."/>
            <person name="Gould B."/>
            <person name="Lipzen A."/>
            <person name="Macqueen A."/>
            <person name="Palacio-Mejia J."/>
            <person name="Plott C."/>
            <person name="Shakirov E."/>
            <person name="Shu S."/>
            <person name="Yoshinaga Y."/>
            <person name="Zane M."/>
            <person name="Rokhsar D."/>
            <person name="Grimwood J."/>
            <person name="Schmutz J."/>
            <person name="Juenger T."/>
        </authorList>
    </citation>
    <scope>NUCLEOTIDE SEQUENCE [LARGE SCALE GENOMIC DNA]</scope>
    <source>
        <strain evidence="1">FIL2</strain>
    </source>
</reference>
<sequence>MSTWKSPESTKIYTDDRTMCQNFIIEVLSLDAKCYRKLLPANVKDYLSRNIGRDIN</sequence>
<dbReference type="Proteomes" id="UP000243499">
    <property type="component" value="Chromosome 9"/>
</dbReference>
<name>A0A2T8I1P9_9POAL</name>
<proteinExistence type="predicted"/>
<dbReference type="Gramene" id="PVH31615">
    <property type="protein sequence ID" value="PVH31615"/>
    <property type="gene ID" value="PAHAL_9G192300"/>
</dbReference>
<accession>A0A2T8I1P9</accession>
<protein>
    <submittedName>
        <fullName evidence="1">Uncharacterized protein</fullName>
    </submittedName>
</protein>
<dbReference type="EMBL" id="CM008054">
    <property type="protein sequence ID" value="PVH31615.1"/>
    <property type="molecule type" value="Genomic_DNA"/>
</dbReference>
<dbReference type="AlphaFoldDB" id="A0A2T8I1P9"/>